<keyword evidence="1" id="KW-0040">ANK repeat</keyword>
<dbReference type="InterPro" id="IPR002110">
    <property type="entry name" value="Ankyrin_rpt"/>
</dbReference>
<dbReference type="AlphaFoldDB" id="W3XGK7"/>
<evidence type="ECO:0000313" key="3">
    <source>
        <dbReference type="EMBL" id="ETS85144.1"/>
    </source>
</evidence>
<name>W3XGK7_PESFW</name>
<dbReference type="InterPro" id="IPR036770">
    <property type="entry name" value="Ankyrin_rpt-contain_sf"/>
</dbReference>
<dbReference type="OrthoDB" id="539213at2759"/>
<sequence>MGISMDVLWRVGRNHIHDPRDLFSLATTCETLWELLENEIYIADILLARDLPSARPHCRCRMRNVSINAMCRHFEWCETRHHILRGPFHAAAQRGDAGLVSRISNLALPLWPQYIDTKDPEGYSPLLLASSKGHIDVVKFLHDMGCYIDAYVVVPHLNLDQVTRKHLLGRVFEDLTANSMTLNPFTIAILGGHEELATYLMSFTAIADLEVTTHWEITADWERNRFPGTRKRTPQWMLSGAHLPSPYALAVVANMQPVLKALFRAGIAEPRIGTLPSALFLAATFEGNESILDLLCSEERMHRHWEMRQRDAYNVDKYDGSLEPSLQDLWLLRTAIESGCPRNALCIIQNFIHVPVEFDERPQYCMEIIKDFALCPSGATLVNEPIFDYEYHLYGVHYHTTERANGQFGDSNQTNGGVSDDRDEGGSD</sequence>
<dbReference type="SMART" id="SM00248">
    <property type="entry name" value="ANK"/>
    <property type="match status" value="2"/>
</dbReference>
<gene>
    <name evidence="3" type="ORF">PFICI_03169</name>
</gene>
<dbReference type="KEGG" id="pfy:PFICI_03169"/>
<proteinExistence type="predicted"/>
<dbReference type="RefSeq" id="XP_007829941.1">
    <property type="nucleotide sequence ID" value="XM_007831750.1"/>
</dbReference>
<dbReference type="Proteomes" id="UP000030651">
    <property type="component" value="Unassembled WGS sequence"/>
</dbReference>
<organism evidence="3 4">
    <name type="scientific">Pestalotiopsis fici (strain W106-1 / CGMCC3.15140)</name>
    <dbReference type="NCBI Taxonomy" id="1229662"/>
    <lineage>
        <taxon>Eukaryota</taxon>
        <taxon>Fungi</taxon>
        <taxon>Dikarya</taxon>
        <taxon>Ascomycota</taxon>
        <taxon>Pezizomycotina</taxon>
        <taxon>Sordariomycetes</taxon>
        <taxon>Xylariomycetidae</taxon>
        <taxon>Amphisphaeriales</taxon>
        <taxon>Sporocadaceae</taxon>
        <taxon>Pestalotiopsis</taxon>
    </lineage>
</organism>
<dbReference type="Gene3D" id="1.25.40.20">
    <property type="entry name" value="Ankyrin repeat-containing domain"/>
    <property type="match status" value="1"/>
</dbReference>
<dbReference type="OMA" id="ITADWER"/>
<keyword evidence="4" id="KW-1185">Reference proteome</keyword>
<protein>
    <submittedName>
        <fullName evidence="3">Uncharacterized protein</fullName>
    </submittedName>
</protein>
<evidence type="ECO:0000313" key="4">
    <source>
        <dbReference type="Proteomes" id="UP000030651"/>
    </source>
</evidence>
<feature type="compositionally biased region" description="Polar residues" evidence="2">
    <location>
        <begin position="408"/>
        <end position="417"/>
    </location>
</feature>
<feature type="region of interest" description="Disordered" evidence="2">
    <location>
        <begin position="404"/>
        <end position="428"/>
    </location>
</feature>
<feature type="repeat" description="ANK" evidence="1">
    <location>
        <begin position="121"/>
        <end position="153"/>
    </location>
</feature>
<dbReference type="Pfam" id="PF00023">
    <property type="entry name" value="Ank"/>
    <property type="match status" value="1"/>
</dbReference>
<dbReference type="HOGENOM" id="CLU_641088_0_0_1"/>
<dbReference type="SUPFAM" id="SSF48403">
    <property type="entry name" value="Ankyrin repeat"/>
    <property type="match status" value="1"/>
</dbReference>
<evidence type="ECO:0000256" key="2">
    <source>
        <dbReference type="SAM" id="MobiDB-lite"/>
    </source>
</evidence>
<dbReference type="InParanoid" id="W3XGK7"/>
<evidence type="ECO:0000256" key="1">
    <source>
        <dbReference type="PROSITE-ProRule" id="PRU00023"/>
    </source>
</evidence>
<accession>W3XGK7</accession>
<dbReference type="PROSITE" id="PS50297">
    <property type="entry name" value="ANK_REP_REGION"/>
    <property type="match status" value="1"/>
</dbReference>
<dbReference type="GeneID" id="19268182"/>
<reference evidence="4" key="1">
    <citation type="journal article" date="2015" name="BMC Genomics">
        <title>Genomic and transcriptomic analysis of the endophytic fungus Pestalotiopsis fici reveals its lifestyle and high potential for synthesis of natural products.</title>
        <authorList>
            <person name="Wang X."/>
            <person name="Zhang X."/>
            <person name="Liu L."/>
            <person name="Xiang M."/>
            <person name="Wang W."/>
            <person name="Sun X."/>
            <person name="Che Y."/>
            <person name="Guo L."/>
            <person name="Liu G."/>
            <person name="Guo L."/>
            <person name="Wang C."/>
            <person name="Yin W.B."/>
            <person name="Stadler M."/>
            <person name="Zhang X."/>
            <person name="Liu X."/>
        </authorList>
    </citation>
    <scope>NUCLEOTIDE SEQUENCE [LARGE SCALE GENOMIC DNA]</scope>
    <source>
        <strain evidence="4">W106-1 / CGMCC3.15140</strain>
    </source>
</reference>
<dbReference type="PROSITE" id="PS50088">
    <property type="entry name" value="ANK_REPEAT"/>
    <property type="match status" value="1"/>
</dbReference>
<dbReference type="EMBL" id="KI912110">
    <property type="protein sequence ID" value="ETS85144.1"/>
    <property type="molecule type" value="Genomic_DNA"/>
</dbReference>